<name>A0ABR1SIH6_9PEZI</name>
<evidence type="ECO:0000313" key="1">
    <source>
        <dbReference type="EMBL" id="KAK8034139.1"/>
    </source>
</evidence>
<organism evidence="1 2">
    <name type="scientific">Apiospora rasikravindrae</name>
    <dbReference type="NCBI Taxonomy" id="990691"/>
    <lineage>
        <taxon>Eukaryota</taxon>
        <taxon>Fungi</taxon>
        <taxon>Dikarya</taxon>
        <taxon>Ascomycota</taxon>
        <taxon>Pezizomycotina</taxon>
        <taxon>Sordariomycetes</taxon>
        <taxon>Xylariomycetidae</taxon>
        <taxon>Amphisphaeriales</taxon>
        <taxon>Apiosporaceae</taxon>
        <taxon>Apiospora</taxon>
    </lineage>
</organism>
<evidence type="ECO:0008006" key="3">
    <source>
        <dbReference type="Google" id="ProtNLM"/>
    </source>
</evidence>
<proteinExistence type="predicted"/>
<evidence type="ECO:0000313" key="2">
    <source>
        <dbReference type="Proteomes" id="UP001444661"/>
    </source>
</evidence>
<sequence length="212" mass="23633">MAVFSNLPLEIVRCILEFALTPPFGYFRRLLNLRLVNQLFDDEIISSIGRRELLRDESVQCRSVPWHHPNDGAAVSIESGVLFLARYLLDRPHDQSSPWTNLSAFLNHLVDSVLDLHAQPRDDPRRPQMLASLCRHLLNRPGHRAPGIGRFGTDVDVSPGGRPWFLEFLFPASGSLQVQESSKKTLINARVVLGPPWSDGLDGATIISALGP</sequence>
<keyword evidence="2" id="KW-1185">Reference proteome</keyword>
<protein>
    <recommendedName>
        <fullName evidence="3">F-box domain-containing protein</fullName>
    </recommendedName>
</protein>
<gene>
    <name evidence="1" type="ORF">PG993_009134</name>
</gene>
<reference evidence="1 2" key="1">
    <citation type="submission" date="2023-01" db="EMBL/GenBank/DDBJ databases">
        <title>Analysis of 21 Apiospora genomes using comparative genomics revels a genus with tremendous synthesis potential of carbohydrate active enzymes and secondary metabolites.</title>
        <authorList>
            <person name="Sorensen T."/>
        </authorList>
    </citation>
    <scope>NUCLEOTIDE SEQUENCE [LARGE SCALE GENOMIC DNA]</scope>
    <source>
        <strain evidence="1 2">CBS 33761</strain>
    </source>
</reference>
<dbReference type="EMBL" id="JAQQWK010000009">
    <property type="protein sequence ID" value="KAK8034139.1"/>
    <property type="molecule type" value="Genomic_DNA"/>
</dbReference>
<comment type="caution">
    <text evidence="1">The sequence shown here is derived from an EMBL/GenBank/DDBJ whole genome shotgun (WGS) entry which is preliminary data.</text>
</comment>
<accession>A0ABR1SIH6</accession>
<dbReference type="Proteomes" id="UP001444661">
    <property type="component" value="Unassembled WGS sequence"/>
</dbReference>